<feature type="signal peptide" evidence="1">
    <location>
        <begin position="1"/>
        <end position="24"/>
    </location>
</feature>
<gene>
    <name evidence="2" type="ORF">WG901_14030</name>
</gene>
<dbReference type="Proteomes" id="UP001361239">
    <property type="component" value="Unassembled WGS sequence"/>
</dbReference>
<sequence length="225" mass="23568">MRKIDIMISAATAALTFAASPALAVQSDAFVDQIALGAPKSAAMDQVASKSVASPFVAQVDAIDTGKSYSFQATTEVIRFADAASAEQISPALNSRGGGAELAFLGLGLDLGKFQRVSGEGKADYTDANNNRQQYAWAGENNLQVALQRGSDNFASLETKGNNNVGFILQDGIGNEARTQQFADNTFASILQFGNQNQASVYQGTNASVAFVSQNGIGNIVSIRQ</sequence>
<protein>
    <recommendedName>
        <fullName evidence="4">Curlin associated repeat-containing protein</fullName>
    </recommendedName>
</protein>
<reference evidence="2 3" key="1">
    <citation type="submission" date="2024-03" db="EMBL/GenBank/DDBJ databases">
        <authorList>
            <person name="Jo J.-H."/>
        </authorList>
    </citation>
    <scope>NUCLEOTIDE SEQUENCE [LARGE SCALE GENOMIC DNA]</scope>
    <source>
        <strain evidence="2 3">PS1R-30</strain>
    </source>
</reference>
<dbReference type="EMBL" id="JBBHJZ010000003">
    <property type="protein sequence ID" value="MEJ5977763.1"/>
    <property type="molecule type" value="Genomic_DNA"/>
</dbReference>
<name>A0ABU8RXT9_9SPHN</name>
<comment type="caution">
    <text evidence="2">The sequence shown here is derived from an EMBL/GenBank/DDBJ whole genome shotgun (WGS) entry which is preliminary data.</text>
</comment>
<proteinExistence type="predicted"/>
<evidence type="ECO:0000313" key="2">
    <source>
        <dbReference type="EMBL" id="MEJ5977763.1"/>
    </source>
</evidence>
<keyword evidence="1" id="KW-0732">Signal</keyword>
<evidence type="ECO:0008006" key="4">
    <source>
        <dbReference type="Google" id="ProtNLM"/>
    </source>
</evidence>
<keyword evidence="3" id="KW-1185">Reference proteome</keyword>
<accession>A0ABU8RXT9</accession>
<organism evidence="2 3">
    <name type="scientific">Novosphingobium anseongense</name>
    <dbReference type="NCBI Taxonomy" id="3133436"/>
    <lineage>
        <taxon>Bacteria</taxon>
        <taxon>Pseudomonadati</taxon>
        <taxon>Pseudomonadota</taxon>
        <taxon>Alphaproteobacteria</taxon>
        <taxon>Sphingomonadales</taxon>
        <taxon>Sphingomonadaceae</taxon>
        <taxon>Novosphingobium</taxon>
    </lineage>
</organism>
<evidence type="ECO:0000313" key="3">
    <source>
        <dbReference type="Proteomes" id="UP001361239"/>
    </source>
</evidence>
<feature type="chain" id="PRO_5045176932" description="Curlin associated repeat-containing protein" evidence="1">
    <location>
        <begin position="25"/>
        <end position="225"/>
    </location>
</feature>
<dbReference type="RefSeq" id="WP_339587718.1">
    <property type="nucleotide sequence ID" value="NZ_JBBHJZ010000003.1"/>
</dbReference>
<evidence type="ECO:0000256" key="1">
    <source>
        <dbReference type="SAM" id="SignalP"/>
    </source>
</evidence>